<gene>
    <name evidence="1" type="ORF">PHLGIDRAFT_122900</name>
</gene>
<dbReference type="HOGENOM" id="CLU_1656334_0_0_1"/>
<dbReference type="AlphaFoldDB" id="A0A0C3RZN1"/>
<proteinExistence type="predicted"/>
<feature type="non-terminal residue" evidence="1">
    <location>
        <position position="1"/>
    </location>
</feature>
<keyword evidence="2" id="KW-1185">Reference proteome</keyword>
<accession>A0A0C3RZN1</accession>
<organism evidence="1 2">
    <name type="scientific">Phlebiopsis gigantea (strain 11061_1 CR5-6)</name>
    <name type="common">White-rot fungus</name>
    <name type="synonym">Peniophora gigantea</name>
    <dbReference type="NCBI Taxonomy" id="745531"/>
    <lineage>
        <taxon>Eukaryota</taxon>
        <taxon>Fungi</taxon>
        <taxon>Dikarya</taxon>
        <taxon>Basidiomycota</taxon>
        <taxon>Agaricomycotina</taxon>
        <taxon>Agaricomycetes</taxon>
        <taxon>Polyporales</taxon>
        <taxon>Phanerochaetaceae</taxon>
        <taxon>Phlebiopsis</taxon>
    </lineage>
</organism>
<reference evidence="1 2" key="1">
    <citation type="journal article" date="2014" name="PLoS Genet.">
        <title>Analysis of the Phlebiopsis gigantea genome, transcriptome and secretome provides insight into its pioneer colonization strategies of wood.</title>
        <authorList>
            <person name="Hori C."/>
            <person name="Ishida T."/>
            <person name="Igarashi K."/>
            <person name="Samejima M."/>
            <person name="Suzuki H."/>
            <person name="Master E."/>
            <person name="Ferreira P."/>
            <person name="Ruiz-Duenas F.J."/>
            <person name="Held B."/>
            <person name="Canessa P."/>
            <person name="Larrondo L.F."/>
            <person name="Schmoll M."/>
            <person name="Druzhinina I.S."/>
            <person name="Kubicek C.P."/>
            <person name="Gaskell J.A."/>
            <person name="Kersten P."/>
            <person name="St John F."/>
            <person name="Glasner J."/>
            <person name="Sabat G."/>
            <person name="Splinter BonDurant S."/>
            <person name="Syed K."/>
            <person name="Yadav J."/>
            <person name="Mgbeahuruike A.C."/>
            <person name="Kovalchuk A."/>
            <person name="Asiegbu F.O."/>
            <person name="Lackner G."/>
            <person name="Hoffmeister D."/>
            <person name="Rencoret J."/>
            <person name="Gutierrez A."/>
            <person name="Sun H."/>
            <person name="Lindquist E."/>
            <person name="Barry K."/>
            <person name="Riley R."/>
            <person name="Grigoriev I.V."/>
            <person name="Henrissat B."/>
            <person name="Kues U."/>
            <person name="Berka R.M."/>
            <person name="Martinez A.T."/>
            <person name="Covert S.F."/>
            <person name="Blanchette R.A."/>
            <person name="Cullen D."/>
        </authorList>
    </citation>
    <scope>NUCLEOTIDE SEQUENCE [LARGE SCALE GENOMIC DNA]</scope>
    <source>
        <strain evidence="1 2">11061_1 CR5-6</strain>
    </source>
</reference>
<dbReference type="EMBL" id="KN840718">
    <property type="protein sequence ID" value="KIP01967.1"/>
    <property type="molecule type" value="Genomic_DNA"/>
</dbReference>
<evidence type="ECO:0000313" key="1">
    <source>
        <dbReference type="EMBL" id="KIP01967.1"/>
    </source>
</evidence>
<sequence>QGANIASIGSSVVGVVEPLVKDIWNHFHHSRELEELLRRAEVDEQSGAIKLGTVASIGSFVAPLIGGIISHFTGGDKQQQQRDFEAALAARAFTSEETSAILNIGSNIASAVTPIINDVVDHFTHKGSRDLPPHLYELLAAGVRPAYVHPAAARSINDLD</sequence>
<name>A0A0C3RZN1_PHLG1</name>
<evidence type="ECO:0000313" key="2">
    <source>
        <dbReference type="Proteomes" id="UP000053257"/>
    </source>
</evidence>
<dbReference type="OrthoDB" id="2803342at2759"/>
<dbReference type="Proteomes" id="UP000053257">
    <property type="component" value="Unassembled WGS sequence"/>
</dbReference>
<protein>
    <submittedName>
        <fullName evidence="1">Uncharacterized protein</fullName>
    </submittedName>
</protein>